<evidence type="ECO:0008006" key="3">
    <source>
        <dbReference type="Google" id="ProtNLM"/>
    </source>
</evidence>
<evidence type="ECO:0000313" key="1">
    <source>
        <dbReference type="EMBL" id="TYS67727.1"/>
    </source>
</evidence>
<dbReference type="RefSeq" id="WP_148988836.1">
    <property type="nucleotide sequence ID" value="NZ_VTEV01000005.1"/>
</dbReference>
<protein>
    <recommendedName>
        <fullName evidence="3">Exosporium protein D</fullName>
    </recommendedName>
</protein>
<reference evidence="1 2" key="1">
    <citation type="submission" date="2019-08" db="EMBL/GenBank/DDBJ databases">
        <title>Bacillus genomes from the desert of Cuatro Cienegas, Coahuila.</title>
        <authorList>
            <person name="Olmedo-Alvarez G."/>
        </authorList>
    </citation>
    <scope>NUCLEOTIDE SEQUENCE [LARGE SCALE GENOMIC DNA]</scope>
    <source>
        <strain evidence="1 2">CH28_1T</strain>
    </source>
</reference>
<organism evidence="1 2">
    <name type="scientific">Sutcliffiella horikoshii</name>
    <dbReference type="NCBI Taxonomy" id="79883"/>
    <lineage>
        <taxon>Bacteria</taxon>
        <taxon>Bacillati</taxon>
        <taxon>Bacillota</taxon>
        <taxon>Bacilli</taxon>
        <taxon>Bacillales</taxon>
        <taxon>Bacillaceae</taxon>
        <taxon>Sutcliffiella</taxon>
    </lineage>
</organism>
<dbReference type="EMBL" id="VTEV01000005">
    <property type="protein sequence ID" value="TYS67727.1"/>
    <property type="molecule type" value="Genomic_DNA"/>
</dbReference>
<evidence type="ECO:0000313" key="2">
    <source>
        <dbReference type="Proteomes" id="UP000322524"/>
    </source>
</evidence>
<gene>
    <name evidence="1" type="ORF">FZC76_14270</name>
</gene>
<comment type="caution">
    <text evidence="1">The sequence shown here is derived from an EMBL/GenBank/DDBJ whole genome shotgun (WGS) entry which is preliminary data.</text>
</comment>
<proteinExistence type="predicted"/>
<dbReference type="Proteomes" id="UP000322524">
    <property type="component" value="Unassembled WGS sequence"/>
</dbReference>
<dbReference type="OrthoDB" id="2931877at2"/>
<name>A0A5D4SWC5_9BACI</name>
<dbReference type="AlphaFoldDB" id="A0A5D4SWC5"/>
<sequence>MKKQTHIESHFVQGNGIDQNGNIPALFPLRPNQTEIIFSDETDNHNKTLIQITSIGVGAFPPFPLQVFIFTEDSFIPIIEEVQGSEFFNEGNTRAFQVENFRFLAIRFNDEVGQREAAAEVFIQKTFCIDCG</sequence>
<accession>A0A5D4SWC5</accession>